<dbReference type="Proteomes" id="UP000075809">
    <property type="component" value="Unassembled WGS sequence"/>
</dbReference>
<feature type="non-terminal residue" evidence="1">
    <location>
        <position position="1"/>
    </location>
</feature>
<accession>A0A151X4W4</accession>
<reference evidence="1 2" key="1">
    <citation type="submission" date="2015-09" db="EMBL/GenBank/DDBJ databases">
        <title>Trachymyrmex zeteki WGS genome.</title>
        <authorList>
            <person name="Nygaard S."/>
            <person name="Hu H."/>
            <person name="Boomsma J."/>
            <person name="Zhang G."/>
        </authorList>
    </citation>
    <scope>NUCLEOTIDE SEQUENCE [LARGE SCALE GENOMIC DNA]</scope>
    <source>
        <strain evidence="1">Tzet28-1</strain>
        <tissue evidence="1">Whole body</tissue>
    </source>
</reference>
<protein>
    <submittedName>
        <fullName evidence="1">Uncharacterized protein</fullName>
    </submittedName>
</protein>
<proteinExistence type="predicted"/>
<name>A0A151X4W4_9HYME</name>
<keyword evidence="2" id="KW-1185">Reference proteome</keyword>
<organism evidence="1 2">
    <name type="scientific">Mycetomoellerius zeteki</name>
    <dbReference type="NCBI Taxonomy" id="64791"/>
    <lineage>
        <taxon>Eukaryota</taxon>
        <taxon>Metazoa</taxon>
        <taxon>Ecdysozoa</taxon>
        <taxon>Arthropoda</taxon>
        <taxon>Hexapoda</taxon>
        <taxon>Insecta</taxon>
        <taxon>Pterygota</taxon>
        <taxon>Neoptera</taxon>
        <taxon>Endopterygota</taxon>
        <taxon>Hymenoptera</taxon>
        <taxon>Apocrita</taxon>
        <taxon>Aculeata</taxon>
        <taxon>Formicoidea</taxon>
        <taxon>Formicidae</taxon>
        <taxon>Myrmicinae</taxon>
        <taxon>Mycetomoellerius</taxon>
    </lineage>
</organism>
<evidence type="ECO:0000313" key="2">
    <source>
        <dbReference type="Proteomes" id="UP000075809"/>
    </source>
</evidence>
<gene>
    <name evidence="1" type="ORF">ALC60_05715</name>
</gene>
<sequence length="53" mass="6318">QVAKFVILTSYFGPLLTITQQRNKDMMDLLRYILPEHHDFFKSLPHTQNVDEQ</sequence>
<dbReference type="AlphaFoldDB" id="A0A151X4W4"/>
<evidence type="ECO:0000313" key="1">
    <source>
        <dbReference type="EMBL" id="KYQ55427.1"/>
    </source>
</evidence>
<dbReference type="EMBL" id="KQ982540">
    <property type="protein sequence ID" value="KYQ55427.1"/>
    <property type="molecule type" value="Genomic_DNA"/>
</dbReference>